<dbReference type="EMBL" id="MDTU01000001">
    <property type="protein sequence ID" value="ODN41987.1"/>
    <property type="molecule type" value="Genomic_DNA"/>
</dbReference>
<sequence>MKYAALTWRQGDPLSKQFDDIYYSSVSGLKESQRVFVEQSDLASRWALCDDSFIIAETGFGTGLNFLLVWQLWREMIGVQEKKQLNFVSVEKYPLRFDDLKYALEKWPSLARYSQNLLFCYKNLVPGENKLNFDDGQVNLILYIGDINDYLLQLTQPVDAWFLDGFAPSKNPEMWSDSLFTVMRNLTVKGGSFATFTAASFVRNALIKAGFIVEKGPGFAGKREMMRGFKKA</sequence>
<dbReference type="NCBIfam" id="NF033855">
    <property type="entry name" value="tRNA_MNMC2"/>
    <property type="match status" value="1"/>
</dbReference>
<comment type="caution">
    <text evidence="2">The sequence shown here is derived from an EMBL/GenBank/DDBJ whole genome shotgun (WGS) entry which is preliminary data.</text>
</comment>
<gene>
    <name evidence="2" type="ORF">BGC07_02205</name>
</gene>
<evidence type="ECO:0000259" key="1">
    <source>
        <dbReference type="Pfam" id="PF05430"/>
    </source>
</evidence>
<name>A0ABX2ZZK4_9GAMM</name>
<dbReference type="Gene3D" id="3.40.50.150">
    <property type="entry name" value="Vaccinia Virus protein VP39"/>
    <property type="match status" value="1"/>
</dbReference>
<organism evidence="2 3">
    <name type="scientific">Piscirickettsia litoralis</name>
    <dbReference type="NCBI Taxonomy" id="1891921"/>
    <lineage>
        <taxon>Bacteria</taxon>
        <taxon>Pseudomonadati</taxon>
        <taxon>Pseudomonadota</taxon>
        <taxon>Gammaproteobacteria</taxon>
        <taxon>Thiotrichales</taxon>
        <taxon>Piscirickettsiaceae</taxon>
        <taxon>Piscirickettsia</taxon>
    </lineage>
</organism>
<dbReference type="InterPro" id="IPR008471">
    <property type="entry name" value="MnmC-like_methylTransf"/>
</dbReference>
<dbReference type="Proteomes" id="UP000094329">
    <property type="component" value="Unassembled WGS sequence"/>
</dbReference>
<dbReference type="PANTHER" id="PTHR39963">
    <property type="entry name" value="SLL0983 PROTEIN"/>
    <property type="match status" value="1"/>
</dbReference>
<dbReference type="InterPro" id="IPR047785">
    <property type="entry name" value="tRNA_MNMC2"/>
</dbReference>
<dbReference type="RefSeq" id="WP_069311787.1">
    <property type="nucleotide sequence ID" value="NZ_MDTU01000001.1"/>
</dbReference>
<accession>A0ABX2ZZK4</accession>
<proteinExistence type="predicted"/>
<dbReference type="PANTHER" id="PTHR39963:SF1">
    <property type="entry name" value="MNMC-LIKE METHYLTRANSFERASE DOMAIN-CONTAINING PROTEIN"/>
    <property type="match status" value="1"/>
</dbReference>
<protein>
    <recommendedName>
        <fullName evidence="1">MnmC-like methyltransferase domain-containing protein</fullName>
    </recommendedName>
</protein>
<keyword evidence="3" id="KW-1185">Reference proteome</keyword>
<dbReference type="Pfam" id="PF05430">
    <property type="entry name" value="Methyltransf_30"/>
    <property type="match status" value="1"/>
</dbReference>
<dbReference type="InterPro" id="IPR029063">
    <property type="entry name" value="SAM-dependent_MTases_sf"/>
</dbReference>
<reference evidence="2 3" key="1">
    <citation type="submission" date="2016-08" db="EMBL/GenBank/DDBJ databases">
        <title>Draft genome sequence of Candidatus Piscirickettsia litoralis, from seawater.</title>
        <authorList>
            <person name="Wan X."/>
            <person name="Lee A.J."/>
            <person name="Hou S."/>
            <person name="Donachie S.P."/>
        </authorList>
    </citation>
    <scope>NUCLEOTIDE SEQUENCE [LARGE SCALE GENOMIC DNA]</scope>
    <source>
        <strain evidence="2 3">Y2</strain>
    </source>
</reference>
<feature type="domain" description="MnmC-like methyltransferase" evidence="1">
    <location>
        <begin position="110"/>
        <end position="230"/>
    </location>
</feature>
<evidence type="ECO:0000313" key="3">
    <source>
        <dbReference type="Proteomes" id="UP000094329"/>
    </source>
</evidence>
<evidence type="ECO:0000313" key="2">
    <source>
        <dbReference type="EMBL" id="ODN41987.1"/>
    </source>
</evidence>